<dbReference type="EMBL" id="JBBWWQ010000002">
    <property type="protein sequence ID" value="KAK8954318.1"/>
    <property type="molecule type" value="Genomic_DNA"/>
</dbReference>
<feature type="domain" description="Myb-like" evidence="2">
    <location>
        <begin position="60"/>
        <end position="116"/>
    </location>
</feature>
<gene>
    <name evidence="3" type="ORF">KSP39_PZI001640</name>
</gene>
<evidence type="ECO:0000313" key="4">
    <source>
        <dbReference type="Proteomes" id="UP001418222"/>
    </source>
</evidence>
<proteinExistence type="predicted"/>
<evidence type="ECO:0000256" key="1">
    <source>
        <dbReference type="SAM" id="MobiDB-lite"/>
    </source>
</evidence>
<dbReference type="PANTHER" id="PTHR33492">
    <property type="entry name" value="OSJNBA0043A12.37 PROTEIN-RELATED"/>
    <property type="match status" value="1"/>
</dbReference>
<dbReference type="InterPro" id="IPR001005">
    <property type="entry name" value="SANT/Myb"/>
</dbReference>
<evidence type="ECO:0000313" key="3">
    <source>
        <dbReference type="EMBL" id="KAK8954318.1"/>
    </source>
</evidence>
<evidence type="ECO:0000259" key="2">
    <source>
        <dbReference type="PROSITE" id="PS50090"/>
    </source>
</evidence>
<dbReference type="Pfam" id="PF13837">
    <property type="entry name" value="Myb_DNA-bind_4"/>
    <property type="match status" value="1"/>
</dbReference>
<accession>A0AAP0C0G7</accession>
<feature type="region of interest" description="Disordered" evidence="1">
    <location>
        <begin position="1"/>
        <end position="58"/>
    </location>
</feature>
<feature type="compositionally biased region" description="Polar residues" evidence="1">
    <location>
        <begin position="20"/>
        <end position="49"/>
    </location>
</feature>
<dbReference type="PROSITE" id="PS50090">
    <property type="entry name" value="MYB_LIKE"/>
    <property type="match status" value="1"/>
</dbReference>
<keyword evidence="4" id="KW-1185">Reference proteome</keyword>
<dbReference type="PANTHER" id="PTHR33492:SF4">
    <property type="entry name" value="OS02G0174300 PROTEIN"/>
    <property type="match status" value="1"/>
</dbReference>
<dbReference type="Proteomes" id="UP001418222">
    <property type="component" value="Unassembled WGS sequence"/>
</dbReference>
<dbReference type="InterPro" id="IPR044822">
    <property type="entry name" value="Myb_DNA-bind_4"/>
</dbReference>
<sequence>MQEAVVQALSAPHSNEDTTGHQSPSKQKTRCLQSQEKQGTQSSQNPPSSRRTRSQAAPDWTMQEELILISEIAAIDEDWIKELSSYQRWKMVSDSCMAMSVTRSSSQCKSKWDTLLGNYRKIRNWESKSSDGSYWFLAEEKRKDFGLPASFPKEIFDAMYAVIEVRKHRSDSNNSDSDHIVGIPEFETSCADADSVGVVIITSRSLEMEEVTKTSKILEVEGLVRTSKSHKVEDLITTSKSLEREEVTRASKSPEVENLVITSNSPKVEYLITTSKSPKGPKVEDLITTSKIPKVKNLITTSKCPKVEDLITASKGPQKASAMAELITTTKSLEVEDLVTTSKSLEAEELITTSKGIEADLLITTSKSLEAEELITTSKNPTKTGALTALPLFVSEEEELITSSKSPKVEESIAISRTPVKLTVMAEEKVIHTKKSSEKARVMVDKLKGNAEHVCEVLRGGLQDGTSNCHLPLPNSLKLSATQTQFARRQADELIKALAGLTNNLDELCELVSRGSGCTGIKHVNSMA</sequence>
<comment type="caution">
    <text evidence="3">The sequence shown here is derived from an EMBL/GenBank/DDBJ whole genome shotgun (WGS) entry which is preliminary data.</text>
</comment>
<dbReference type="Gene3D" id="1.10.10.60">
    <property type="entry name" value="Homeodomain-like"/>
    <property type="match status" value="1"/>
</dbReference>
<protein>
    <recommendedName>
        <fullName evidence="2">Myb-like domain-containing protein</fullName>
    </recommendedName>
</protein>
<dbReference type="AlphaFoldDB" id="A0AAP0C0G7"/>
<reference evidence="3 4" key="1">
    <citation type="journal article" date="2022" name="Nat. Plants">
        <title>Genomes of leafy and leafless Platanthera orchids illuminate the evolution of mycoheterotrophy.</title>
        <authorList>
            <person name="Li M.H."/>
            <person name="Liu K.W."/>
            <person name="Li Z."/>
            <person name="Lu H.C."/>
            <person name="Ye Q.L."/>
            <person name="Zhang D."/>
            <person name="Wang J.Y."/>
            <person name="Li Y.F."/>
            <person name="Zhong Z.M."/>
            <person name="Liu X."/>
            <person name="Yu X."/>
            <person name="Liu D.K."/>
            <person name="Tu X.D."/>
            <person name="Liu B."/>
            <person name="Hao Y."/>
            <person name="Liao X.Y."/>
            <person name="Jiang Y.T."/>
            <person name="Sun W.H."/>
            <person name="Chen J."/>
            <person name="Chen Y.Q."/>
            <person name="Ai Y."/>
            <person name="Zhai J.W."/>
            <person name="Wu S.S."/>
            <person name="Zhou Z."/>
            <person name="Hsiao Y.Y."/>
            <person name="Wu W.L."/>
            <person name="Chen Y.Y."/>
            <person name="Lin Y.F."/>
            <person name="Hsu J.L."/>
            <person name="Li C.Y."/>
            <person name="Wang Z.W."/>
            <person name="Zhao X."/>
            <person name="Zhong W.Y."/>
            <person name="Ma X.K."/>
            <person name="Ma L."/>
            <person name="Huang J."/>
            <person name="Chen G.Z."/>
            <person name="Huang M.Z."/>
            <person name="Huang L."/>
            <person name="Peng D.H."/>
            <person name="Luo Y.B."/>
            <person name="Zou S.Q."/>
            <person name="Chen S.P."/>
            <person name="Lan S."/>
            <person name="Tsai W.C."/>
            <person name="Van de Peer Y."/>
            <person name="Liu Z.J."/>
        </authorList>
    </citation>
    <scope>NUCLEOTIDE SEQUENCE [LARGE SCALE GENOMIC DNA]</scope>
    <source>
        <strain evidence="3">Lor287</strain>
    </source>
</reference>
<organism evidence="3 4">
    <name type="scientific">Platanthera zijinensis</name>
    <dbReference type="NCBI Taxonomy" id="2320716"/>
    <lineage>
        <taxon>Eukaryota</taxon>
        <taxon>Viridiplantae</taxon>
        <taxon>Streptophyta</taxon>
        <taxon>Embryophyta</taxon>
        <taxon>Tracheophyta</taxon>
        <taxon>Spermatophyta</taxon>
        <taxon>Magnoliopsida</taxon>
        <taxon>Liliopsida</taxon>
        <taxon>Asparagales</taxon>
        <taxon>Orchidaceae</taxon>
        <taxon>Orchidoideae</taxon>
        <taxon>Orchideae</taxon>
        <taxon>Orchidinae</taxon>
        <taxon>Platanthera</taxon>
    </lineage>
</organism>
<name>A0AAP0C0G7_9ASPA</name>